<keyword evidence="3" id="KW-1185">Reference proteome</keyword>
<accession>A0ABQ4XSR9</accession>
<organism evidence="2 3">
    <name type="scientific">Tanacetum coccineum</name>
    <dbReference type="NCBI Taxonomy" id="301880"/>
    <lineage>
        <taxon>Eukaryota</taxon>
        <taxon>Viridiplantae</taxon>
        <taxon>Streptophyta</taxon>
        <taxon>Embryophyta</taxon>
        <taxon>Tracheophyta</taxon>
        <taxon>Spermatophyta</taxon>
        <taxon>Magnoliopsida</taxon>
        <taxon>eudicotyledons</taxon>
        <taxon>Gunneridae</taxon>
        <taxon>Pentapetalae</taxon>
        <taxon>asterids</taxon>
        <taxon>campanulids</taxon>
        <taxon>Asterales</taxon>
        <taxon>Asteraceae</taxon>
        <taxon>Asteroideae</taxon>
        <taxon>Anthemideae</taxon>
        <taxon>Anthemidinae</taxon>
        <taxon>Tanacetum</taxon>
    </lineage>
</organism>
<comment type="caution">
    <text evidence="2">The sequence shown here is derived from an EMBL/GenBank/DDBJ whole genome shotgun (WGS) entry which is preliminary data.</text>
</comment>
<dbReference type="Proteomes" id="UP001151760">
    <property type="component" value="Unassembled WGS sequence"/>
</dbReference>
<reference evidence="2" key="2">
    <citation type="submission" date="2022-01" db="EMBL/GenBank/DDBJ databases">
        <authorList>
            <person name="Yamashiro T."/>
            <person name="Shiraishi A."/>
            <person name="Satake H."/>
            <person name="Nakayama K."/>
        </authorList>
    </citation>
    <scope>NUCLEOTIDE SEQUENCE</scope>
</reference>
<protein>
    <submittedName>
        <fullName evidence="2">Uncharacterized protein</fullName>
    </submittedName>
</protein>
<feature type="compositionally biased region" description="Basic and acidic residues" evidence="1">
    <location>
        <begin position="86"/>
        <end position="100"/>
    </location>
</feature>
<gene>
    <name evidence="2" type="ORF">Tco_0682508</name>
</gene>
<feature type="region of interest" description="Disordered" evidence="1">
    <location>
        <begin position="72"/>
        <end position="100"/>
    </location>
</feature>
<evidence type="ECO:0000256" key="1">
    <source>
        <dbReference type="SAM" id="MobiDB-lite"/>
    </source>
</evidence>
<dbReference type="EMBL" id="BQNB010009754">
    <property type="protein sequence ID" value="GJS67943.1"/>
    <property type="molecule type" value="Genomic_DNA"/>
</dbReference>
<proteinExistence type="predicted"/>
<reference evidence="2" key="1">
    <citation type="journal article" date="2022" name="Int. J. Mol. Sci.">
        <title>Draft Genome of Tanacetum Coccineum: Genomic Comparison of Closely Related Tanacetum-Family Plants.</title>
        <authorList>
            <person name="Yamashiro T."/>
            <person name="Shiraishi A."/>
            <person name="Nakayama K."/>
            <person name="Satake H."/>
        </authorList>
    </citation>
    <scope>NUCLEOTIDE SEQUENCE</scope>
</reference>
<name>A0ABQ4XSR9_9ASTR</name>
<evidence type="ECO:0000313" key="3">
    <source>
        <dbReference type="Proteomes" id="UP001151760"/>
    </source>
</evidence>
<sequence>MTVTSTLSPITPLDVQFDTPSPSPPIIEHLILGIYLNHMVTHAFVGCTTFVPIESKDDRAIPKLAAESSKRFAEEELDQQSSKKQKTGESSKPRDKEVDELSQEELHQMMIITLGCTRRSSVGNHNEVNQFFDDMLKAFDIDDLVMLWSLKHIHDLTWKLYDLCGVHHVSTEKGIDINMLVEKEYPLSRGTLTLMLIAKLLVKQDNEMSRELLRKIFL</sequence>
<evidence type="ECO:0000313" key="2">
    <source>
        <dbReference type="EMBL" id="GJS67943.1"/>
    </source>
</evidence>